<evidence type="ECO:0000256" key="4">
    <source>
        <dbReference type="ARBA" id="ARBA00023004"/>
    </source>
</evidence>
<dbReference type="GO" id="GO:0016705">
    <property type="term" value="F:oxidoreductase activity, acting on paired donors, with incorporation or reduction of molecular oxygen"/>
    <property type="evidence" value="ECO:0007669"/>
    <property type="project" value="InterPro"/>
</dbReference>
<dbReference type="InterPro" id="IPR036396">
    <property type="entry name" value="Cyt_P450_sf"/>
</dbReference>
<keyword evidence="8" id="KW-1185">Reference proteome</keyword>
<dbReference type="InterPro" id="IPR017972">
    <property type="entry name" value="Cyt_P450_CS"/>
</dbReference>
<dbReference type="HOGENOM" id="CLU_025001_1_0_1"/>
<keyword evidence="6" id="KW-0560">Oxidoreductase</keyword>
<dbReference type="PROSITE" id="PS00086">
    <property type="entry name" value="CYTOCHROME_P450"/>
    <property type="match status" value="1"/>
</dbReference>
<evidence type="ECO:0000256" key="2">
    <source>
        <dbReference type="ARBA" id="ARBA00010617"/>
    </source>
</evidence>
<dbReference type="InterPro" id="IPR002403">
    <property type="entry name" value="Cyt_P450_E_grp-IV"/>
</dbReference>
<dbReference type="RefSeq" id="XP_007714254.1">
    <property type="nucleotide sequence ID" value="XM_007716064.1"/>
</dbReference>
<keyword evidence="3 5" id="KW-0479">Metal-binding</keyword>
<sequence length="401" mass="44956">MPTGPQWKARRRLLQDLIALKFLNNVAAPNIYRSATLLLDLWKKKAELADGKPFLVEHDLFFAALDAIDEIKSLANSDSRVLQLRQAATDGKAVDFPIAAVHPALEAMLHTIDSVEVVIATGFPKLAWFIIGLLPHISRRRAVRDELVVNQVFHAMDRFNTLGKQHDEDTHVKSAVDFMVSRQVGLAQKDSSLASNWLEAMRDEIIGFIVAGHDTTSTTMCWNLKFISDNLDVREKLLKSLRIAHTAAVTEHRLPTRSEICNTSIPYLDAVIEESLRLSHPGIFQDRESTEDTLILGYYIPKGTHIMMTNKGPSFTEPALDIEGIRSPTCQAAAQEHGFRAWDGERMDKYNPERWLVLDDNGRMKFNSTAGPALPFGLGLRGCFGRKLAYLELKMLTTVLV</sequence>
<dbReference type="PANTHER" id="PTHR24305:SF232">
    <property type="entry name" value="P450, PUTATIVE (EUROFUNG)-RELATED"/>
    <property type="match status" value="1"/>
</dbReference>
<dbReference type="Gene3D" id="1.10.630.10">
    <property type="entry name" value="Cytochrome P450"/>
    <property type="match status" value="1"/>
</dbReference>
<evidence type="ECO:0000256" key="1">
    <source>
        <dbReference type="ARBA" id="ARBA00001971"/>
    </source>
</evidence>
<dbReference type="Proteomes" id="UP000053841">
    <property type="component" value="Unassembled WGS sequence"/>
</dbReference>
<keyword evidence="4 5" id="KW-0408">Iron</keyword>
<accession>W6XVD8</accession>
<evidence type="ECO:0000256" key="3">
    <source>
        <dbReference type="ARBA" id="ARBA00022723"/>
    </source>
</evidence>
<name>W6XVD8_COCC2</name>
<comment type="similarity">
    <text evidence="2 6">Belongs to the cytochrome P450 family.</text>
</comment>
<dbReference type="eggNOG" id="KOG0159">
    <property type="taxonomic scope" value="Eukaryota"/>
</dbReference>
<dbReference type="PANTHER" id="PTHR24305">
    <property type="entry name" value="CYTOCHROME P450"/>
    <property type="match status" value="1"/>
</dbReference>
<keyword evidence="6" id="KW-0503">Monooxygenase</keyword>
<organism evidence="7 8">
    <name type="scientific">Cochliobolus carbonum (strain 26-R-13)</name>
    <name type="common">Maize leaf spot fungus</name>
    <name type="synonym">Bipolaris zeicola</name>
    <dbReference type="NCBI Taxonomy" id="930089"/>
    <lineage>
        <taxon>Eukaryota</taxon>
        <taxon>Fungi</taxon>
        <taxon>Dikarya</taxon>
        <taxon>Ascomycota</taxon>
        <taxon>Pezizomycotina</taxon>
        <taxon>Dothideomycetes</taxon>
        <taxon>Pleosporomycetidae</taxon>
        <taxon>Pleosporales</taxon>
        <taxon>Pleosporineae</taxon>
        <taxon>Pleosporaceae</taxon>
        <taxon>Bipolaris</taxon>
    </lineage>
</organism>
<dbReference type="SUPFAM" id="SSF48264">
    <property type="entry name" value="Cytochrome P450"/>
    <property type="match status" value="1"/>
</dbReference>
<dbReference type="InterPro" id="IPR050121">
    <property type="entry name" value="Cytochrome_P450_monoxygenase"/>
</dbReference>
<dbReference type="AlphaFoldDB" id="W6XVD8"/>
<feature type="binding site" description="axial binding residue" evidence="5">
    <location>
        <position position="383"/>
    </location>
    <ligand>
        <name>heme</name>
        <dbReference type="ChEBI" id="CHEBI:30413"/>
    </ligand>
    <ligandPart>
        <name>Fe</name>
        <dbReference type="ChEBI" id="CHEBI:18248"/>
    </ligandPart>
</feature>
<reference evidence="7 8" key="1">
    <citation type="journal article" date="2013" name="PLoS Genet.">
        <title>Comparative genome structure, secondary metabolite, and effector coding capacity across Cochliobolus pathogens.</title>
        <authorList>
            <person name="Condon B.J."/>
            <person name="Leng Y."/>
            <person name="Wu D."/>
            <person name="Bushley K.E."/>
            <person name="Ohm R.A."/>
            <person name="Otillar R."/>
            <person name="Martin J."/>
            <person name="Schackwitz W."/>
            <person name="Grimwood J."/>
            <person name="MohdZainudin N."/>
            <person name="Xue C."/>
            <person name="Wang R."/>
            <person name="Manning V.A."/>
            <person name="Dhillon B."/>
            <person name="Tu Z.J."/>
            <person name="Steffenson B.J."/>
            <person name="Salamov A."/>
            <person name="Sun H."/>
            <person name="Lowry S."/>
            <person name="LaButti K."/>
            <person name="Han J."/>
            <person name="Copeland A."/>
            <person name="Lindquist E."/>
            <person name="Barry K."/>
            <person name="Schmutz J."/>
            <person name="Baker S.E."/>
            <person name="Ciuffetti L.M."/>
            <person name="Grigoriev I.V."/>
            <person name="Zhong S."/>
            <person name="Turgeon B.G."/>
        </authorList>
    </citation>
    <scope>NUCLEOTIDE SEQUENCE [LARGE SCALE GENOMIC DNA]</scope>
    <source>
        <strain evidence="7 8">26-R-13</strain>
    </source>
</reference>
<evidence type="ECO:0008006" key="9">
    <source>
        <dbReference type="Google" id="ProtNLM"/>
    </source>
</evidence>
<dbReference type="Pfam" id="PF00067">
    <property type="entry name" value="p450"/>
    <property type="match status" value="2"/>
</dbReference>
<dbReference type="EMBL" id="KI964663">
    <property type="protein sequence ID" value="EUC31412.1"/>
    <property type="molecule type" value="Genomic_DNA"/>
</dbReference>
<comment type="cofactor">
    <cofactor evidence="1 5">
        <name>heme</name>
        <dbReference type="ChEBI" id="CHEBI:30413"/>
    </cofactor>
</comment>
<dbReference type="PRINTS" id="PR00465">
    <property type="entry name" value="EP450IV"/>
</dbReference>
<evidence type="ECO:0000256" key="6">
    <source>
        <dbReference type="RuleBase" id="RU000461"/>
    </source>
</evidence>
<dbReference type="PRINTS" id="PR00385">
    <property type="entry name" value="P450"/>
</dbReference>
<evidence type="ECO:0000313" key="7">
    <source>
        <dbReference type="EMBL" id="EUC31412.1"/>
    </source>
</evidence>
<dbReference type="OrthoDB" id="1470350at2759"/>
<keyword evidence="5 6" id="KW-0349">Heme</keyword>
<gene>
    <name evidence="7" type="ORF">COCCADRAFT_6661</name>
</gene>
<protein>
    <recommendedName>
        <fullName evidence="9">Cytochrome P450</fullName>
    </recommendedName>
</protein>
<evidence type="ECO:0000313" key="8">
    <source>
        <dbReference type="Proteomes" id="UP000053841"/>
    </source>
</evidence>
<dbReference type="InterPro" id="IPR001128">
    <property type="entry name" value="Cyt_P450"/>
</dbReference>
<dbReference type="GO" id="GO:0005506">
    <property type="term" value="F:iron ion binding"/>
    <property type="evidence" value="ECO:0007669"/>
    <property type="project" value="InterPro"/>
</dbReference>
<evidence type="ECO:0000256" key="5">
    <source>
        <dbReference type="PIRSR" id="PIRSR602403-1"/>
    </source>
</evidence>
<dbReference type="GeneID" id="19150514"/>
<dbReference type="GO" id="GO:0004497">
    <property type="term" value="F:monooxygenase activity"/>
    <property type="evidence" value="ECO:0007669"/>
    <property type="project" value="UniProtKB-KW"/>
</dbReference>
<dbReference type="GO" id="GO:0020037">
    <property type="term" value="F:heme binding"/>
    <property type="evidence" value="ECO:0007669"/>
    <property type="project" value="InterPro"/>
</dbReference>
<dbReference type="KEGG" id="bze:COCCADRAFT_6661"/>
<proteinExistence type="inferred from homology"/>